<proteinExistence type="predicted"/>
<dbReference type="InterPro" id="IPR011990">
    <property type="entry name" value="TPR-like_helical_dom_sf"/>
</dbReference>
<evidence type="ECO:0000313" key="1">
    <source>
        <dbReference type="EMBL" id="SFW18744.1"/>
    </source>
</evidence>
<dbReference type="AlphaFoldDB" id="A0A1K1M6H4"/>
<name>A0A1K1M6H4_9FLAO</name>
<dbReference type="Proteomes" id="UP000182248">
    <property type="component" value="Unassembled WGS sequence"/>
</dbReference>
<organism evidence="1 2">
    <name type="scientific">Sinomicrobium oceani</name>
    <dbReference type="NCBI Taxonomy" id="1150368"/>
    <lineage>
        <taxon>Bacteria</taxon>
        <taxon>Pseudomonadati</taxon>
        <taxon>Bacteroidota</taxon>
        <taxon>Flavobacteriia</taxon>
        <taxon>Flavobacteriales</taxon>
        <taxon>Flavobacteriaceae</taxon>
        <taxon>Sinomicrobium</taxon>
    </lineage>
</organism>
<keyword evidence="2" id="KW-1185">Reference proteome</keyword>
<protein>
    <recommendedName>
        <fullName evidence="3">Tetratricopeptide repeat-containing protein</fullName>
    </recommendedName>
</protein>
<sequence>MSEVCLNHIEEYWKSRTVASNTLFNEEKYTEALAGYKEALYRAEVLNNHFETCKSSEIPFIQIYMISCNNMAFTYLEMKQQKKAEAILRRSMYYLLHQLRKKAMKDCKIMLQKELQRASVSYLHHIDKANRDTQLVTLLESMRATEGKTN</sequence>
<dbReference type="OrthoDB" id="707450at2"/>
<dbReference type="RefSeq" id="WP_072315724.1">
    <property type="nucleotide sequence ID" value="NZ_FPJE01000002.1"/>
</dbReference>
<evidence type="ECO:0000313" key="2">
    <source>
        <dbReference type="Proteomes" id="UP000182248"/>
    </source>
</evidence>
<dbReference type="STRING" id="1150368.SAMN02927921_00424"/>
<accession>A0A1K1M6H4</accession>
<dbReference type="EMBL" id="FPJE01000002">
    <property type="protein sequence ID" value="SFW18744.1"/>
    <property type="molecule type" value="Genomic_DNA"/>
</dbReference>
<gene>
    <name evidence="1" type="ORF">SAMN02927921_00424</name>
</gene>
<dbReference type="SUPFAM" id="SSF48452">
    <property type="entry name" value="TPR-like"/>
    <property type="match status" value="1"/>
</dbReference>
<evidence type="ECO:0008006" key="3">
    <source>
        <dbReference type="Google" id="ProtNLM"/>
    </source>
</evidence>
<reference evidence="1 2" key="1">
    <citation type="submission" date="2016-11" db="EMBL/GenBank/DDBJ databases">
        <authorList>
            <person name="Jaros S."/>
            <person name="Januszkiewicz K."/>
            <person name="Wedrychowicz H."/>
        </authorList>
    </citation>
    <scope>NUCLEOTIDE SEQUENCE [LARGE SCALE GENOMIC DNA]</scope>
    <source>
        <strain evidence="1 2">CGMCC 1.12145</strain>
    </source>
</reference>